<dbReference type="InterPro" id="IPR020845">
    <property type="entry name" value="AMP-binding_CS"/>
</dbReference>
<dbReference type="InterPro" id="IPR010071">
    <property type="entry name" value="AA_adenyl_dom"/>
</dbReference>
<dbReference type="InterPro" id="IPR009081">
    <property type="entry name" value="PP-bd_ACP"/>
</dbReference>
<dbReference type="PROSITE" id="PS00455">
    <property type="entry name" value="AMP_BINDING"/>
    <property type="match status" value="1"/>
</dbReference>
<dbReference type="Gene3D" id="3.40.50.12780">
    <property type="entry name" value="N-terminal domain of ligase-like"/>
    <property type="match status" value="1"/>
</dbReference>
<gene>
    <name evidence="3" type="ORF">GA0070215_103173</name>
</gene>
<evidence type="ECO:0000313" key="4">
    <source>
        <dbReference type="Proteomes" id="UP000198551"/>
    </source>
</evidence>
<dbReference type="SUPFAM" id="SSF56801">
    <property type="entry name" value="Acetyl-CoA synthetase-like"/>
    <property type="match status" value="1"/>
</dbReference>
<sequence>MPVTDCLHTIFSRRAAEQPHRIAVTCGDHRLSYSELDRLSGELAERLRGYGVCPGVHVGVCVDRSVDLVVCVLAVVKAGGAYVPVDAEHPAARVAAVLAGSRVPVTVAVTRTADSLAEWSGPVLWADDSEDDDTDDEDTDDEDADDEDADGDPGDGGATAGAGPADRAVGADAVPEPAGEAGPDDPAYVIHTSGSTGAPKGVEVSHRSVVALLEHGTERFGFGGDDTWTLFHSIGFDFSVWELWGALLSGGRLVVVPGRVARTPALMLDLVRREQVTVLNQTPSAFRRLAAAYLADEGPDELRLVVFGGERLDVAVLAPWIARRGDDRPELVNMYGITEVTVHATARRIVAADLDRPSVSPIGRPLPGVRIELRDESGAVVPDGTPGELYVAGAGLARGYLHQPELTAERFVTSGGERWYRSGDRAVRTDGDLVYLGRVDRQLKVRGYRIEPGEVEAAVLAHPGVGTAVVTAQDFGEGDVRLVAYVAPPPGADPAGLTEADLAATVADLPGYLRPSRFHVVADIPLTAQGKADVAVLDRLAGFAGPADPAGPAGDDVVSGVKAIADEVLRRDVPVDGDLFDLGATSLALTRIVAMVNDRFGIALTGAEMEEPTVGCLAEVVDASRRHHSLQQVGG</sequence>
<dbReference type="NCBIfam" id="TIGR01733">
    <property type="entry name" value="AA-adenyl-dom"/>
    <property type="match status" value="1"/>
</dbReference>
<dbReference type="EMBL" id="FMCV01000003">
    <property type="protein sequence ID" value="SCE83412.1"/>
    <property type="molecule type" value="Genomic_DNA"/>
</dbReference>
<feature type="region of interest" description="Disordered" evidence="1">
    <location>
        <begin position="120"/>
        <end position="201"/>
    </location>
</feature>
<accession>A0A1C4VHE8</accession>
<dbReference type="AlphaFoldDB" id="A0A1C4VHE8"/>
<evidence type="ECO:0000256" key="1">
    <source>
        <dbReference type="SAM" id="MobiDB-lite"/>
    </source>
</evidence>
<dbReference type="Gene3D" id="1.10.1200.10">
    <property type="entry name" value="ACP-like"/>
    <property type="match status" value="1"/>
</dbReference>
<dbReference type="Proteomes" id="UP000198551">
    <property type="component" value="Unassembled WGS sequence"/>
</dbReference>
<feature type="compositionally biased region" description="Acidic residues" evidence="1">
    <location>
        <begin position="127"/>
        <end position="153"/>
    </location>
</feature>
<dbReference type="PANTHER" id="PTHR45527">
    <property type="entry name" value="NONRIBOSOMAL PEPTIDE SYNTHETASE"/>
    <property type="match status" value="1"/>
</dbReference>
<dbReference type="Pfam" id="PF00550">
    <property type="entry name" value="PP-binding"/>
    <property type="match status" value="1"/>
</dbReference>
<dbReference type="InterPro" id="IPR025110">
    <property type="entry name" value="AMP-bd_C"/>
</dbReference>
<name>A0A1C4VHE8_9ACTN</name>
<dbReference type="RefSeq" id="WP_091042497.1">
    <property type="nucleotide sequence ID" value="NZ_FMCV01000003.1"/>
</dbReference>
<dbReference type="Pfam" id="PF00501">
    <property type="entry name" value="AMP-binding"/>
    <property type="match status" value="1"/>
</dbReference>
<dbReference type="InterPro" id="IPR045851">
    <property type="entry name" value="AMP-bd_C_sf"/>
</dbReference>
<keyword evidence="4" id="KW-1185">Reference proteome</keyword>
<dbReference type="GO" id="GO:0005829">
    <property type="term" value="C:cytosol"/>
    <property type="evidence" value="ECO:0007669"/>
    <property type="project" value="TreeGrafter"/>
</dbReference>
<feature type="domain" description="Carrier" evidence="2">
    <location>
        <begin position="552"/>
        <end position="628"/>
    </location>
</feature>
<dbReference type="InterPro" id="IPR000873">
    <property type="entry name" value="AMP-dep_synth/lig_dom"/>
</dbReference>
<dbReference type="GO" id="GO:0031177">
    <property type="term" value="F:phosphopantetheine binding"/>
    <property type="evidence" value="ECO:0007669"/>
    <property type="project" value="TreeGrafter"/>
</dbReference>
<dbReference type="PROSITE" id="PS50075">
    <property type="entry name" value="CARRIER"/>
    <property type="match status" value="1"/>
</dbReference>
<reference evidence="4" key="1">
    <citation type="submission" date="2016-06" db="EMBL/GenBank/DDBJ databases">
        <authorList>
            <person name="Varghese N."/>
        </authorList>
    </citation>
    <scope>NUCLEOTIDE SEQUENCE [LARGE SCALE GENOMIC DNA]</scope>
    <source>
        <strain evidence="4">DSM 45555</strain>
    </source>
</reference>
<dbReference type="InterPro" id="IPR036736">
    <property type="entry name" value="ACP-like_sf"/>
</dbReference>
<dbReference type="Pfam" id="PF13193">
    <property type="entry name" value="AMP-binding_C"/>
    <property type="match status" value="1"/>
</dbReference>
<evidence type="ECO:0000259" key="2">
    <source>
        <dbReference type="PROSITE" id="PS50075"/>
    </source>
</evidence>
<dbReference type="SUPFAM" id="SSF47336">
    <property type="entry name" value="ACP-like"/>
    <property type="match status" value="1"/>
</dbReference>
<dbReference type="InterPro" id="IPR042099">
    <property type="entry name" value="ANL_N_sf"/>
</dbReference>
<dbReference type="PANTHER" id="PTHR45527:SF1">
    <property type="entry name" value="FATTY ACID SYNTHASE"/>
    <property type="match status" value="1"/>
</dbReference>
<proteinExistence type="predicted"/>
<dbReference type="GO" id="GO:0043041">
    <property type="term" value="P:amino acid activation for nonribosomal peptide biosynthetic process"/>
    <property type="evidence" value="ECO:0007669"/>
    <property type="project" value="TreeGrafter"/>
</dbReference>
<organism evidence="3 4">
    <name type="scientific">Micromonospora marina</name>
    <dbReference type="NCBI Taxonomy" id="307120"/>
    <lineage>
        <taxon>Bacteria</taxon>
        <taxon>Bacillati</taxon>
        <taxon>Actinomycetota</taxon>
        <taxon>Actinomycetes</taxon>
        <taxon>Micromonosporales</taxon>
        <taxon>Micromonosporaceae</taxon>
        <taxon>Micromonospora</taxon>
    </lineage>
</organism>
<evidence type="ECO:0000313" key="3">
    <source>
        <dbReference type="EMBL" id="SCE83412.1"/>
    </source>
</evidence>
<dbReference type="GO" id="GO:0044550">
    <property type="term" value="P:secondary metabolite biosynthetic process"/>
    <property type="evidence" value="ECO:0007669"/>
    <property type="project" value="TreeGrafter"/>
</dbReference>
<dbReference type="Gene3D" id="3.30.300.30">
    <property type="match status" value="1"/>
</dbReference>
<protein>
    <submittedName>
        <fullName evidence="3">Amino acid adenylation domain-containing protein</fullName>
    </submittedName>
</protein>